<evidence type="ECO:0000313" key="2">
    <source>
        <dbReference type="Proteomes" id="UP000887566"/>
    </source>
</evidence>
<dbReference type="InterPro" id="IPR000210">
    <property type="entry name" value="BTB/POZ_dom"/>
</dbReference>
<evidence type="ECO:0000259" key="1">
    <source>
        <dbReference type="PROSITE" id="PS50097"/>
    </source>
</evidence>
<dbReference type="PANTHER" id="PTHR26379">
    <property type="entry name" value="BTB/POZ AND MATH DOMAIN-CONTAINING PROTEIN 1"/>
    <property type="match status" value="1"/>
</dbReference>
<dbReference type="PROSITE" id="PS50097">
    <property type="entry name" value="BTB"/>
    <property type="match status" value="1"/>
</dbReference>
<dbReference type="AlphaFoldDB" id="A0A914VDM0"/>
<dbReference type="InterPro" id="IPR008974">
    <property type="entry name" value="TRAF-like"/>
</dbReference>
<organism evidence="2 3">
    <name type="scientific">Plectus sambesii</name>
    <dbReference type="NCBI Taxonomy" id="2011161"/>
    <lineage>
        <taxon>Eukaryota</taxon>
        <taxon>Metazoa</taxon>
        <taxon>Ecdysozoa</taxon>
        <taxon>Nematoda</taxon>
        <taxon>Chromadorea</taxon>
        <taxon>Plectida</taxon>
        <taxon>Plectina</taxon>
        <taxon>Plectoidea</taxon>
        <taxon>Plectidae</taxon>
        <taxon>Plectus</taxon>
    </lineage>
</organism>
<dbReference type="Pfam" id="PF00651">
    <property type="entry name" value="BTB"/>
    <property type="match status" value="1"/>
</dbReference>
<dbReference type="InterPro" id="IPR011333">
    <property type="entry name" value="SKP1/BTB/POZ_sf"/>
</dbReference>
<protein>
    <submittedName>
        <fullName evidence="3">BTB domain-containing protein</fullName>
    </submittedName>
</protein>
<dbReference type="InterPro" id="IPR045005">
    <property type="entry name" value="BPM1-6"/>
</dbReference>
<dbReference type="PANTHER" id="PTHR26379:SF187">
    <property type="entry name" value="OS07G0655300 PROTEIN"/>
    <property type="match status" value="1"/>
</dbReference>
<dbReference type="GO" id="GO:0016567">
    <property type="term" value="P:protein ubiquitination"/>
    <property type="evidence" value="ECO:0007669"/>
    <property type="project" value="InterPro"/>
</dbReference>
<sequence length="407" mass="46188">MANFSYSWTISTKIYDDMKFGESLTSRRFITVKDHASYTWCLKMYPKGMKLNNHEVTDLCTVLCYISGPRDFLYIGTVASPYPQLTSTFCIAIANQTTGNVQFRKCAKGEESAPSSRIQANSILNFVSKDASKNMVLSCSIQVQVFADVFNQLLTLPPVLEPLAVSPFDQLLGKVLSGTEDELSDFSILSNDGHTYATDRRILSNRCIYFEQLFLSAAEKWIEKSSNQFQAPFSKRAMDELLNYIYTDRVNIPKNENTTDVPLLKELVSAADYFQLFTLKQHYERPLLENLLMNQSGIAALSLFIFAERYGFKVLKNSALSVLCSKYDSIEEEVQRVSSDASVQDEKEDSNCDKTCESHDSNKNCAENGSECNFLSLWNELKKTRRNNTSLFDEVFTFSRQSNVTQL</sequence>
<proteinExistence type="predicted"/>
<name>A0A914VDM0_9BILA</name>
<evidence type="ECO:0000313" key="3">
    <source>
        <dbReference type="WBParaSite" id="PSAMB.scaffold181size68490.g3041.t1"/>
    </source>
</evidence>
<dbReference type="SUPFAM" id="SSF49599">
    <property type="entry name" value="TRAF domain-like"/>
    <property type="match status" value="1"/>
</dbReference>
<accession>A0A914VDM0</accession>
<dbReference type="SMART" id="SM00225">
    <property type="entry name" value="BTB"/>
    <property type="match status" value="1"/>
</dbReference>
<feature type="domain" description="BTB" evidence="1">
    <location>
        <begin position="184"/>
        <end position="254"/>
    </location>
</feature>
<dbReference type="Proteomes" id="UP000887566">
    <property type="component" value="Unplaced"/>
</dbReference>
<dbReference type="WBParaSite" id="PSAMB.scaffold181size68490.g3041.t1">
    <property type="protein sequence ID" value="PSAMB.scaffold181size68490.g3041.t1"/>
    <property type="gene ID" value="PSAMB.scaffold181size68490.g3041"/>
</dbReference>
<dbReference type="Gene3D" id="2.60.210.10">
    <property type="entry name" value="Apoptosis, Tumor Necrosis Factor Receptor Associated Protein 2, Chain A"/>
    <property type="match status" value="1"/>
</dbReference>
<dbReference type="SUPFAM" id="SSF54695">
    <property type="entry name" value="POZ domain"/>
    <property type="match status" value="1"/>
</dbReference>
<reference evidence="3" key="1">
    <citation type="submission" date="2022-11" db="UniProtKB">
        <authorList>
            <consortium name="WormBaseParasite"/>
        </authorList>
    </citation>
    <scope>IDENTIFICATION</scope>
</reference>
<keyword evidence="2" id="KW-1185">Reference proteome</keyword>
<dbReference type="Gene3D" id="3.30.710.10">
    <property type="entry name" value="Potassium Channel Kv1.1, Chain A"/>
    <property type="match status" value="1"/>
</dbReference>